<evidence type="ECO:0000313" key="2">
    <source>
        <dbReference type="EMBL" id="MBI3627426.1"/>
    </source>
</evidence>
<feature type="signal peptide" evidence="1">
    <location>
        <begin position="1"/>
        <end position="24"/>
    </location>
</feature>
<dbReference type="Proteomes" id="UP000808388">
    <property type="component" value="Unassembled WGS sequence"/>
</dbReference>
<evidence type="ECO:0000313" key="3">
    <source>
        <dbReference type="Proteomes" id="UP000808388"/>
    </source>
</evidence>
<evidence type="ECO:0000256" key="1">
    <source>
        <dbReference type="SAM" id="SignalP"/>
    </source>
</evidence>
<dbReference type="EMBL" id="JACQCQ010000006">
    <property type="protein sequence ID" value="MBI3627426.1"/>
    <property type="molecule type" value="Genomic_DNA"/>
</dbReference>
<proteinExistence type="predicted"/>
<protein>
    <submittedName>
        <fullName evidence="2">Uncharacterized protein</fullName>
    </submittedName>
</protein>
<organism evidence="2 3">
    <name type="scientific">Candidatus Sungiibacteriota bacterium</name>
    <dbReference type="NCBI Taxonomy" id="2750080"/>
    <lineage>
        <taxon>Bacteria</taxon>
        <taxon>Candidatus Sungiibacteriota</taxon>
    </lineage>
</organism>
<feature type="chain" id="PRO_5039082841" evidence="1">
    <location>
        <begin position="25"/>
        <end position="121"/>
    </location>
</feature>
<keyword evidence="1" id="KW-0732">Signal</keyword>
<sequence>MTTMTKVLIAILTVMLLGMSQVEAEGLCSGTKEEIYRNRDGYARLSDPLAVRTIAFHGPFSPGFGSGGSTIRELFEKAGGSDPNGFEILRVVRFLYSSSGENGASADFWFEYVHKSALRPR</sequence>
<gene>
    <name evidence="2" type="ORF">HY220_01565</name>
</gene>
<dbReference type="AlphaFoldDB" id="A0A9D6LQX9"/>
<accession>A0A9D6LQX9</accession>
<name>A0A9D6LQX9_9BACT</name>
<comment type="caution">
    <text evidence="2">The sequence shown here is derived from an EMBL/GenBank/DDBJ whole genome shotgun (WGS) entry which is preliminary data.</text>
</comment>
<reference evidence="2" key="1">
    <citation type="submission" date="2020-07" db="EMBL/GenBank/DDBJ databases">
        <title>Huge and variable diversity of episymbiotic CPR bacteria and DPANN archaea in groundwater ecosystems.</title>
        <authorList>
            <person name="He C.Y."/>
            <person name="Keren R."/>
            <person name="Whittaker M."/>
            <person name="Farag I.F."/>
            <person name="Doudna J."/>
            <person name="Cate J.H.D."/>
            <person name="Banfield J.F."/>
        </authorList>
    </citation>
    <scope>NUCLEOTIDE SEQUENCE</scope>
    <source>
        <strain evidence="2">NC_groundwater_972_Pr1_S-0.2um_49_27</strain>
    </source>
</reference>